<proteinExistence type="predicted"/>
<dbReference type="Gene3D" id="1.10.357.10">
    <property type="entry name" value="Tetracycline Repressor, domain 2"/>
    <property type="match status" value="1"/>
</dbReference>
<keyword evidence="7" id="KW-1185">Reference proteome</keyword>
<dbReference type="SUPFAM" id="SSF48498">
    <property type="entry name" value="Tetracyclin repressor-like, C-terminal domain"/>
    <property type="match status" value="1"/>
</dbReference>
<dbReference type="PROSITE" id="PS50977">
    <property type="entry name" value="HTH_TETR_2"/>
    <property type="match status" value="1"/>
</dbReference>
<dbReference type="PRINTS" id="PR00455">
    <property type="entry name" value="HTHTETR"/>
</dbReference>
<dbReference type="Pfam" id="PF00440">
    <property type="entry name" value="TetR_N"/>
    <property type="match status" value="1"/>
</dbReference>
<dbReference type="Gene3D" id="1.10.10.60">
    <property type="entry name" value="Homeodomain-like"/>
    <property type="match status" value="1"/>
</dbReference>
<dbReference type="RefSeq" id="WP_184676753.1">
    <property type="nucleotide sequence ID" value="NZ_JACHGY010000001.1"/>
</dbReference>
<dbReference type="PANTHER" id="PTHR47506">
    <property type="entry name" value="TRANSCRIPTIONAL REGULATORY PROTEIN"/>
    <property type="match status" value="1"/>
</dbReference>
<evidence type="ECO:0000256" key="4">
    <source>
        <dbReference type="PROSITE-ProRule" id="PRU00335"/>
    </source>
</evidence>
<keyword evidence="1" id="KW-0805">Transcription regulation</keyword>
<feature type="DNA-binding region" description="H-T-H motif" evidence="4">
    <location>
        <begin position="32"/>
        <end position="51"/>
    </location>
</feature>
<dbReference type="GO" id="GO:0003677">
    <property type="term" value="F:DNA binding"/>
    <property type="evidence" value="ECO:0007669"/>
    <property type="project" value="UniProtKB-UniRule"/>
</dbReference>
<feature type="domain" description="HTH tetR-type" evidence="5">
    <location>
        <begin position="9"/>
        <end position="69"/>
    </location>
</feature>
<sequence length="207" mass="22847">MPYPAEHKLETRERILRAAARQFREKGFAAASLSAIMKEAGLTHGGFYAHFENKDALVAEVIRSGFDHVSEKFESQFAQLDGEDWLHAWVRGYLGDAHLSHADQGCPLPTMSSEIARIGEQAVAAFTTLFYERLAHTSSMVQAPPEEARRRVLAAFSQMVGGLMLARAVEPELAREILESVEAQAIETLCPQTHDTPATKAVRTGQL</sequence>
<evidence type="ECO:0000256" key="2">
    <source>
        <dbReference type="ARBA" id="ARBA00023125"/>
    </source>
</evidence>
<comment type="caution">
    <text evidence="6">The sequence shown here is derived from an EMBL/GenBank/DDBJ whole genome shotgun (WGS) entry which is preliminary data.</text>
</comment>
<dbReference type="InterPro" id="IPR001647">
    <property type="entry name" value="HTH_TetR"/>
</dbReference>
<keyword evidence="3" id="KW-0804">Transcription</keyword>
<organism evidence="6 7">
    <name type="scientific">Algisphaera agarilytica</name>
    <dbReference type="NCBI Taxonomy" id="1385975"/>
    <lineage>
        <taxon>Bacteria</taxon>
        <taxon>Pseudomonadati</taxon>
        <taxon>Planctomycetota</taxon>
        <taxon>Phycisphaerae</taxon>
        <taxon>Phycisphaerales</taxon>
        <taxon>Phycisphaeraceae</taxon>
        <taxon>Algisphaera</taxon>
    </lineage>
</organism>
<dbReference type="SUPFAM" id="SSF46689">
    <property type="entry name" value="Homeodomain-like"/>
    <property type="match status" value="1"/>
</dbReference>
<gene>
    <name evidence="6" type="ORF">HNQ40_000972</name>
</gene>
<dbReference type="InterPro" id="IPR023772">
    <property type="entry name" value="DNA-bd_HTH_TetR-type_CS"/>
</dbReference>
<evidence type="ECO:0000259" key="5">
    <source>
        <dbReference type="PROSITE" id="PS50977"/>
    </source>
</evidence>
<evidence type="ECO:0000256" key="1">
    <source>
        <dbReference type="ARBA" id="ARBA00023015"/>
    </source>
</evidence>
<dbReference type="AlphaFoldDB" id="A0A7X0LK15"/>
<name>A0A7X0LK15_9BACT</name>
<evidence type="ECO:0000313" key="7">
    <source>
        <dbReference type="Proteomes" id="UP000541810"/>
    </source>
</evidence>
<evidence type="ECO:0000256" key="3">
    <source>
        <dbReference type="ARBA" id="ARBA00023163"/>
    </source>
</evidence>
<dbReference type="PANTHER" id="PTHR47506:SF7">
    <property type="entry name" value="TRANSCRIPTIONAL REGULATORY PROTEIN"/>
    <property type="match status" value="1"/>
</dbReference>
<protein>
    <submittedName>
        <fullName evidence="6">TetR/AcrR family transcriptional repressor of nem operon</fullName>
    </submittedName>
</protein>
<keyword evidence="2 4" id="KW-0238">DNA-binding</keyword>
<dbReference type="InterPro" id="IPR009057">
    <property type="entry name" value="Homeodomain-like_sf"/>
</dbReference>
<reference evidence="6 7" key="1">
    <citation type="submission" date="2020-08" db="EMBL/GenBank/DDBJ databases">
        <title>Genomic Encyclopedia of Type Strains, Phase IV (KMG-IV): sequencing the most valuable type-strain genomes for metagenomic binning, comparative biology and taxonomic classification.</title>
        <authorList>
            <person name="Goeker M."/>
        </authorList>
    </citation>
    <scope>NUCLEOTIDE SEQUENCE [LARGE SCALE GENOMIC DNA]</scope>
    <source>
        <strain evidence="6 7">DSM 103725</strain>
    </source>
</reference>
<accession>A0A7X0LK15</accession>
<dbReference type="PROSITE" id="PS01081">
    <property type="entry name" value="HTH_TETR_1"/>
    <property type="match status" value="1"/>
</dbReference>
<evidence type="ECO:0000313" key="6">
    <source>
        <dbReference type="EMBL" id="MBB6429166.1"/>
    </source>
</evidence>
<dbReference type="EMBL" id="JACHGY010000001">
    <property type="protein sequence ID" value="MBB6429166.1"/>
    <property type="molecule type" value="Genomic_DNA"/>
</dbReference>
<dbReference type="Proteomes" id="UP000541810">
    <property type="component" value="Unassembled WGS sequence"/>
</dbReference>
<dbReference type="InterPro" id="IPR036271">
    <property type="entry name" value="Tet_transcr_reg_TetR-rel_C_sf"/>
</dbReference>